<evidence type="ECO:0000313" key="2">
    <source>
        <dbReference type="EMBL" id="PPJ49658.1"/>
    </source>
</evidence>
<comment type="caution">
    <text evidence="2">The sequence shown here is derived from an EMBL/GenBank/DDBJ whole genome shotgun (WGS) entry which is preliminary data.</text>
</comment>
<protein>
    <recommendedName>
        <fullName evidence="1">Protein kinase domain-containing protein</fullName>
    </recommendedName>
</protein>
<reference evidence="3" key="1">
    <citation type="journal article" date="2017" name="bioRxiv">
        <title>Conservation of a gene cluster reveals novel cercosporin biosynthetic mechanisms and extends production to the genus Colletotrichum.</title>
        <authorList>
            <person name="de Jonge R."/>
            <person name="Ebert M.K."/>
            <person name="Huitt-Roehl C.R."/>
            <person name="Pal P."/>
            <person name="Suttle J.C."/>
            <person name="Spanner R.E."/>
            <person name="Neubauer J.D."/>
            <person name="Jurick W.M.II."/>
            <person name="Stott K.A."/>
            <person name="Secor G.A."/>
            <person name="Thomma B.P.H.J."/>
            <person name="Van de Peer Y."/>
            <person name="Townsend C.A."/>
            <person name="Bolton M.D."/>
        </authorList>
    </citation>
    <scope>NUCLEOTIDE SEQUENCE [LARGE SCALE GENOMIC DNA]</scope>
    <source>
        <strain evidence="3">CBS538.71</strain>
    </source>
</reference>
<dbReference type="InterPro" id="IPR000719">
    <property type="entry name" value="Prot_kinase_dom"/>
</dbReference>
<dbReference type="SUPFAM" id="SSF56112">
    <property type="entry name" value="Protein kinase-like (PK-like)"/>
    <property type="match status" value="1"/>
</dbReference>
<keyword evidence="3" id="KW-1185">Reference proteome</keyword>
<organism evidence="2 3">
    <name type="scientific">Cercospora berteroae</name>
    <dbReference type="NCBI Taxonomy" id="357750"/>
    <lineage>
        <taxon>Eukaryota</taxon>
        <taxon>Fungi</taxon>
        <taxon>Dikarya</taxon>
        <taxon>Ascomycota</taxon>
        <taxon>Pezizomycotina</taxon>
        <taxon>Dothideomycetes</taxon>
        <taxon>Dothideomycetidae</taxon>
        <taxon>Mycosphaerellales</taxon>
        <taxon>Mycosphaerellaceae</taxon>
        <taxon>Cercospora</taxon>
    </lineage>
</organism>
<name>A0A2S6BQA2_9PEZI</name>
<dbReference type="PROSITE" id="PS50011">
    <property type="entry name" value="PROTEIN_KINASE_DOM"/>
    <property type="match status" value="1"/>
</dbReference>
<dbReference type="GO" id="GO:0004672">
    <property type="term" value="F:protein kinase activity"/>
    <property type="evidence" value="ECO:0007669"/>
    <property type="project" value="InterPro"/>
</dbReference>
<dbReference type="Gene3D" id="1.10.510.10">
    <property type="entry name" value="Transferase(Phosphotransferase) domain 1"/>
    <property type="match status" value="1"/>
</dbReference>
<dbReference type="GO" id="GO:0005524">
    <property type="term" value="F:ATP binding"/>
    <property type="evidence" value="ECO:0007669"/>
    <property type="project" value="InterPro"/>
</dbReference>
<sequence>MTRHDDDYAIPQLHRESCTNYNQLGVRSVITAGVETMYQGATLENWQIGDPIYEDSRSGTIVLAVTDTDSPALLVGKHVPAEKGKREVAIYKALEKMKVPTTYRTVLRDSMELPGDNKGKMILFVHPRGPGTLESDVVQTMTEDERKGLMHQYVLANAAMHKAGFINRDIKECHALLVGSNVPGNSRKVYKAVLCDSHMARSNSTSGPETNDRLRTTLKWGTAAYHVPEMGTVSGWYNGRQADVFAIGVSCHFL</sequence>
<accession>A0A2S6BQA2</accession>
<dbReference type="AlphaFoldDB" id="A0A2S6BQA2"/>
<dbReference type="EMBL" id="PNEN01001800">
    <property type="protein sequence ID" value="PPJ49658.1"/>
    <property type="molecule type" value="Genomic_DNA"/>
</dbReference>
<dbReference type="OrthoDB" id="10390294at2759"/>
<evidence type="ECO:0000313" key="3">
    <source>
        <dbReference type="Proteomes" id="UP000237631"/>
    </source>
</evidence>
<dbReference type="InterPro" id="IPR011009">
    <property type="entry name" value="Kinase-like_dom_sf"/>
</dbReference>
<feature type="domain" description="Protein kinase" evidence="1">
    <location>
        <begin position="1"/>
        <end position="254"/>
    </location>
</feature>
<gene>
    <name evidence="2" type="ORF">CBER1_02133</name>
</gene>
<proteinExistence type="predicted"/>
<evidence type="ECO:0000259" key="1">
    <source>
        <dbReference type="PROSITE" id="PS50011"/>
    </source>
</evidence>
<dbReference type="Proteomes" id="UP000237631">
    <property type="component" value="Unassembled WGS sequence"/>
</dbReference>